<evidence type="ECO:0000259" key="2">
    <source>
        <dbReference type="PROSITE" id="PS51462"/>
    </source>
</evidence>
<organism evidence="4 5">
    <name type="scientific">Lactobacillus crispatus</name>
    <dbReference type="NCBI Taxonomy" id="47770"/>
    <lineage>
        <taxon>Bacteria</taxon>
        <taxon>Bacillati</taxon>
        <taxon>Bacillota</taxon>
        <taxon>Bacilli</taxon>
        <taxon>Lactobacillales</taxon>
        <taxon>Lactobacillaceae</taxon>
        <taxon>Lactobacillus</taxon>
    </lineage>
</organism>
<dbReference type="InterPro" id="IPR000086">
    <property type="entry name" value="NUDIX_hydrolase_dom"/>
</dbReference>
<feature type="domain" description="Nudix hydrolase" evidence="2">
    <location>
        <begin position="68"/>
        <end position="196"/>
    </location>
</feature>
<dbReference type="Gene3D" id="6.10.250.1120">
    <property type="match status" value="1"/>
</dbReference>
<sequence>MNSDDQFIKWATDLQSLAQAGLHYGHDVFDRERYEKIRKIAGEMMAARTGLPKEQIKTLFLGDEGYQTPKIDTRAAIFKDNKILLVREKMTQEWSLPGGWNDYDQTTAQNCVKEAYEEAGRVVRPVKIIAVQDRNHHNKPILATNITKVFYLCKEISGEFKPNDETDACDYFALDNLPKLSLGRNTEEQITMCFAANNDPNWQTQFES</sequence>
<dbReference type="STRING" id="47770.GCA_001567095_00891"/>
<evidence type="ECO:0000313" key="5">
    <source>
        <dbReference type="Proteomes" id="UP000289808"/>
    </source>
</evidence>
<reference evidence="3" key="2">
    <citation type="submission" date="2024-06" db="EMBL/GenBank/DDBJ databases">
        <title>Vaginal Lactobacillus fatty acid response mechanisms reveal a metabolite-targeted strategy for bacterial vaginosis treatment.</title>
        <authorList>
            <person name="Zhu M."/>
            <person name="Blainey P.C."/>
            <person name="Bloom S.M."/>
            <person name="Kwon D.S."/>
        </authorList>
    </citation>
    <scope>NUCLEOTIDE SEQUENCE</scope>
    <source>
        <strain evidence="3">194_F1_1</strain>
    </source>
</reference>
<evidence type="ECO:0000313" key="3">
    <source>
        <dbReference type="EMBL" id="MES5149390.1"/>
    </source>
</evidence>
<proteinExistence type="inferred from homology"/>
<dbReference type="PANTHER" id="PTHR43736">
    <property type="entry name" value="ADP-RIBOSE PYROPHOSPHATASE"/>
    <property type="match status" value="1"/>
</dbReference>
<dbReference type="AlphaFoldDB" id="A0A135YZX5"/>
<reference evidence="4 5" key="1">
    <citation type="submission" date="2019-01" db="EMBL/GenBank/DDBJ databases">
        <title>The genome sequence of Lactobacillus crispatus L49.</title>
        <authorList>
            <person name="Zhong J."/>
            <person name="Zhang J."/>
        </authorList>
    </citation>
    <scope>NUCLEOTIDE SEQUENCE [LARGE SCALE GENOMIC DNA]</scope>
    <source>
        <strain evidence="4 5">L49</strain>
    </source>
</reference>
<dbReference type="EMBL" id="JBETVU010000012">
    <property type="protein sequence ID" value="MES5149390.1"/>
    <property type="molecule type" value="Genomic_DNA"/>
</dbReference>
<accession>A0A135YZX5</accession>
<gene>
    <name evidence="3" type="ORF">ABVC42_05545</name>
    <name evidence="4" type="ORF">ERD32_12955</name>
</gene>
<dbReference type="Pfam" id="PF00293">
    <property type="entry name" value="NUDIX"/>
    <property type="match status" value="1"/>
</dbReference>
<name>A0A135YZX5_9LACO</name>
<dbReference type="Pfam" id="PF12535">
    <property type="entry name" value="Nudix_N"/>
    <property type="match status" value="1"/>
</dbReference>
<evidence type="ECO:0000313" key="6">
    <source>
        <dbReference type="Proteomes" id="UP001434419"/>
    </source>
</evidence>
<evidence type="ECO:0000256" key="1">
    <source>
        <dbReference type="ARBA" id="ARBA00005582"/>
    </source>
</evidence>
<evidence type="ECO:0000313" key="4">
    <source>
        <dbReference type="EMBL" id="RXF52621.1"/>
    </source>
</evidence>
<dbReference type="SUPFAM" id="SSF55811">
    <property type="entry name" value="Nudix"/>
    <property type="match status" value="1"/>
</dbReference>
<comment type="caution">
    <text evidence="4">The sequence shown here is derived from an EMBL/GenBank/DDBJ whole genome shotgun (WGS) entry which is preliminary data.</text>
</comment>
<keyword evidence="3" id="KW-0378">Hydrolase</keyword>
<dbReference type="GO" id="GO:0016787">
    <property type="term" value="F:hydrolase activity"/>
    <property type="evidence" value="ECO:0007669"/>
    <property type="project" value="UniProtKB-KW"/>
</dbReference>
<dbReference type="Proteomes" id="UP000289808">
    <property type="component" value="Unassembled WGS sequence"/>
</dbReference>
<dbReference type="RefSeq" id="WP_005720272.1">
    <property type="nucleotide sequence ID" value="NZ_CP118087.1"/>
</dbReference>
<dbReference type="CDD" id="cd18889">
    <property type="entry name" value="NUDIX_ADPRase"/>
    <property type="match status" value="1"/>
</dbReference>
<comment type="similarity">
    <text evidence="1">Belongs to the Nudix hydrolase family.</text>
</comment>
<keyword evidence="6" id="KW-1185">Reference proteome</keyword>
<dbReference type="EC" id="3.6.-.-" evidence="3"/>
<dbReference type="InterPro" id="IPR059176">
    <property type="entry name" value="UDP-X_N"/>
</dbReference>
<dbReference type="Proteomes" id="UP001434419">
    <property type="component" value="Unassembled WGS sequence"/>
</dbReference>
<dbReference type="PANTHER" id="PTHR43736:SF1">
    <property type="entry name" value="DIHYDRONEOPTERIN TRIPHOSPHATE DIPHOSPHATASE"/>
    <property type="match status" value="1"/>
</dbReference>
<protein>
    <submittedName>
        <fullName evidence="4">NUDIX domain-containing protein</fullName>
    </submittedName>
    <submittedName>
        <fullName evidence="3">NUDIX hydrolase</fullName>
        <ecNumber evidence="3">3.6.-.-</ecNumber>
    </submittedName>
</protein>
<dbReference type="PROSITE" id="PS51462">
    <property type="entry name" value="NUDIX"/>
    <property type="match status" value="1"/>
</dbReference>
<dbReference type="InterPro" id="IPR015797">
    <property type="entry name" value="NUDIX_hydrolase-like_dom_sf"/>
</dbReference>
<dbReference type="EMBL" id="SCLX01000183">
    <property type="protein sequence ID" value="RXF52621.1"/>
    <property type="molecule type" value="Genomic_DNA"/>
</dbReference>
<dbReference type="Gene3D" id="3.90.79.10">
    <property type="entry name" value="Nucleoside Triphosphate Pyrophosphohydrolase"/>
    <property type="match status" value="1"/>
</dbReference>